<evidence type="ECO:0000313" key="1">
    <source>
        <dbReference type="EMBL" id="OWZ24805.1"/>
    </source>
</evidence>
<evidence type="ECO:0000313" key="2">
    <source>
        <dbReference type="Proteomes" id="UP000198211"/>
    </source>
</evidence>
<protein>
    <recommendedName>
        <fullName evidence="3">DDE Tnp4 domain-containing protein</fullName>
    </recommendedName>
</protein>
<organism evidence="1 2">
    <name type="scientific">Phytophthora megakarya</name>
    <dbReference type="NCBI Taxonomy" id="4795"/>
    <lineage>
        <taxon>Eukaryota</taxon>
        <taxon>Sar</taxon>
        <taxon>Stramenopiles</taxon>
        <taxon>Oomycota</taxon>
        <taxon>Peronosporomycetes</taxon>
        <taxon>Peronosporales</taxon>
        <taxon>Peronosporaceae</taxon>
        <taxon>Phytophthora</taxon>
    </lineage>
</organism>
<comment type="caution">
    <text evidence="1">The sequence shown here is derived from an EMBL/GenBank/DDBJ whole genome shotgun (WGS) entry which is preliminary data.</text>
</comment>
<dbReference type="EMBL" id="NBNE01000002">
    <property type="protein sequence ID" value="OWZ24805.1"/>
    <property type="molecule type" value="Genomic_DNA"/>
</dbReference>
<reference evidence="2" key="1">
    <citation type="submission" date="2017-03" db="EMBL/GenBank/DDBJ databases">
        <title>Phytopthora megakarya and P. palmivora, two closely related causual agents of cacao black pod achieved similar genome size and gene model numbers by different mechanisms.</title>
        <authorList>
            <person name="Ali S."/>
            <person name="Shao J."/>
            <person name="Larry D.J."/>
            <person name="Kronmiller B."/>
            <person name="Shen D."/>
            <person name="Strem M.D."/>
            <person name="Melnick R.L."/>
            <person name="Guiltinan M.J."/>
            <person name="Tyler B.M."/>
            <person name="Meinhardt L.W."/>
            <person name="Bailey B.A."/>
        </authorList>
    </citation>
    <scope>NUCLEOTIDE SEQUENCE [LARGE SCALE GENOMIC DNA]</scope>
    <source>
        <strain evidence="2">zdho120</strain>
    </source>
</reference>
<dbReference type="OrthoDB" id="117904at2759"/>
<gene>
    <name evidence="1" type="ORF">PHMEG_00079</name>
</gene>
<evidence type="ECO:0008006" key="3">
    <source>
        <dbReference type="Google" id="ProtNLM"/>
    </source>
</evidence>
<dbReference type="AlphaFoldDB" id="A0A225X401"/>
<dbReference type="Proteomes" id="UP000198211">
    <property type="component" value="Unassembled WGS sequence"/>
</dbReference>
<sequence length="110" mass="12582">MGGFRETAQTFDVSKCWAVIAASYVQTAFELRSGVPLVCAAVDGTIIDLARFEDYESWYRRKGFNLQAIVDPSQRFMSFDMRPGSWSDKRFGPHQTLVNISMIFFHQEDS</sequence>
<accession>A0A225X401</accession>
<keyword evidence="2" id="KW-1185">Reference proteome</keyword>
<name>A0A225X401_9STRA</name>
<proteinExistence type="predicted"/>